<keyword evidence="2" id="KW-1185">Reference proteome</keyword>
<dbReference type="AlphaFoldDB" id="A0A2K0WBX8"/>
<evidence type="ECO:0000313" key="2">
    <source>
        <dbReference type="Proteomes" id="UP000236664"/>
    </source>
</evidence>
<protein>
    <recommendedName>
        <fullName evidence="3">Fungal N-terminal domain-containing protein</fullName>
    </recommendedName>
</protein>
<sequence>MDPLSITVSTIALAEVVIKGANTLQELLGARENIQSLIDEAYQLERVFEDAQVVLLERKKHDQLPQNAIDPGTVILSQVQEQLQELSNLLNGCIKQAANGEHKMKLSYIAWLQSRKKAKNLQQDLMDARLALSTFWGAVQVLVRNSYTTYQRILKQPP</sequence>
<gene>
    <name evidence="1" type="ORF">FNYG_06872</name>
</gene>
<evidence type="ECO:0008006" key="3">
    <source>
        <dbReference type="Google" id="ProtNLM"/>
    </source>
</evidence>
<evidence type="ECO:0000313" key="1">
    <source>
        <dbReference type="EMBL" id="PNP79779.1"/>
    </source>
</evidence>
<organism evidence="1 2">
    <name type="scientific">Gibberella nygamai</name>
    <name type="common">Bean root rot disease fungus</name>
    <name type="synonym">Fusarium nygamai</name>
    <dbReference type="NCBI Taxonomy" id="42673"/>
    <lineage>
        <taxon>Eukaryota</taxon>
        <taxon>Fungi</taxon>
        <taxon>Dikarya</taxon>
        <taxon>Ascomycota</taxon>
        <taxon>Pezizomycotina</taxon>
        <taxon>Sordariomycetes</taxon>
        <taxon>Hypocreomycetidae</taxon>
        <taxon>Hypocreales</taxon>
        <taxon>Nectriaceae</taxon>
        <taxon>Fusarium</taxon>
        <taxon>Fusarium fujikuroi species complex</taxon>
    </lineage>
</organism>
<dbReference type="OrthoDB" id="341259at2759"/>
<proteinExistence type="predicted"/>
<name>A0A2K0WBX8_GIBNY</name>
<accession>A0A2K0WBX8</accession>
<dbReference type="Proteomes" id="UP000236664">
    <property type="component" value="Unassembled WGS sequence"/>
</dbReference>
<comment type="caution">
    <text evidence="1">The sequence shown here is derived from an EMBL/GenBank/DDBJ whole genome shotgun (WGS) entry which is preliminary data.</text>
</comment>
<dbReference type="EMBL" id="MTQA01000088">
    <property type="protein sequence ID" value="PNP79779.1"/>
    <property type="molecule type" value="Genomic_DNA"/>
</dbReference>
<reference evidence="1 2" key="1">
    <citation type="submission" date="2017-06" db="EMBL/GenBank/DDBJ databases">
        <title>Genome of Fusarium nygamai isolate CS10214.</title>
        <authorList>
            <person name="Gardiner D.M."/>
            <person name="Obanor F."/>
            <person name="Kazan K."/>
        </authorList>
    </citation>
    <scope>NUCLEOTIDE SEQUENCE [LARGE SCALE GENOMIC DNA]</scope>
    <source>
        <strain evidence="1 2">CS10214</strain>
    </source>
</reference>